<organism evidence="1 2">
    <name type="scientific">Anaerofustis stercorihominis DSM 17244</name>
    <dbReference type="NCBI Taxonomy" id="445971"/>
    <lineage>
        <taxon>Bacteria</taxon>
        <taxon>Bacillati</taxon>
        <taxon>Bacillota</taxon>
        <taxon>Clostridia</taxon>
        <taxon>Eubacteriales</taxon>
        <taxon>Eubacteriaceae</taxon>
        <taxon>Anaerofustis</taxon>
    </lineage>
</organism>
<dbReference type="EMBL" id="ABIL02000006">
    <property type="protein sequence ID" value="EDS71363.1"/>
    <property type="molecule type" value="Genomic_DNA"/>
</dbReference>
<keyword evidence="2" id="KW-1185">Reference proteome</keyword>
<accession>B1CAR6</accession>
<gene>
    <name evidence="1" type="ORF">ANASTE_01062</name>
</gene>
<sequence length="39" mass="4502">MVAGNKESKSSINALKQLKCLQTKEKRHSWISPKLCRIF</sequence>
<dbReference type="AlphaFoldDB" id="B1CAR6"/>
<name>B1CAR6_9FIRM</name>
<evidence type="ECO:0000313" key="1">
    <source>
        <dbReference type="EMBL" id="EDS71363.1"/>
    </source>
</evidence>
<proteinExistence type="predicted"/>
<comment type="caution">
    <text evidence="1">The sequence shown here is derived from an EMBL/GenBank/DDBJ whole genome shotgun (WGS) entry which is preliminary data.</text>
</comment>
<reference evidence="1" key="1">
    <citation type="submission" date="2008-01" db="EMBL/GenBank/DDBJ databases">
        <authorList>
            <person name="Fulton L."/>
            <person name="Clifton S."/>
            <person name="Fulton B."/>
            <person name="Xu J."/>
            <person name="Minx P."/>
            <person name="Pepin K.H."/>
            <person name="Johnson M."/>
            <person name="Thiruvilangam P."/>
            <person name="Bhonagiri V."/>
            <person name="Nash W.E."/>
            <person name="Mardis E.R."/>
            <person name="Wilson R.K."/>
        </authorList>
    </citation>
    <scope>NUCLEOTIDE SEQUENCE [LARGE SCALE GENOMIC DNA]</scope>
    <source>
        <strain evidence="1">DSM 17244</strain>
    </source>
</reference>
<reference evidence="1" key="2">
    <citation type="submission" date="2013-08" db="EMBL/GenBank/DDBJ databases">
        <title>Draft genome sequence of Anaerofustis stercorihominis (DSM 17244).</title>
        <authorList>
            <person name="Sudarsanam P."/>
            <person name="Ley R."/>
            <person name="Guruge J."/>
            <person name="Turnbaugh P.J."/>
            <person name="Mahowald M."/>
            <person name="Liep D."/>
            <person name="Gordon J."/>
        </authorList>
    </citation>
    <scope>NUCLEOTIDE SEQUENCE</scope>
    <source>
        <strain evidence="1">DSM 17244</strain>
    </source>
</reference>
<protein>
    <submittedName>
        <fullName evidence="1">Uncharacterized protein</fullName>
    </submittedName>
</protein>
<dbReference type="Proteomes" id="UP000005178">
    <property type="component" value="Unassembled WGS sequence"/>
</dbReference>
<evidence type="ECO:0000313" key="2">
    <source>
        <dbReference type="Proteomes" id="UP000005178"/>
    </source>
</evidence>
<dbReference type="HOGENOM" id="CLU_3303837_0_0_9"/>